<dbReference type="PANTHER" id="PTHR38037">
    <property type="entry name" value="ZN_PROTEASE DOMAIN-CONTAINING PROTEIN"/>
    <property type="match status" value="1"/>
</dbReference>
<evidence type="ECO:0000259" key="1">
    <source>
        <dbReference type="Pfam" id="PF05618"/>
    </source>
</evidence>
<dbReference type="RefSeq" id="WP_085766854.1">
    <property type="nucleotide sequence ID" value="NZ_CP019344.1"/>
</dbReference>
<dbReference type="InterPro" id="IPR008503">
    <property type="entry name" value="Asp_endopeptidase"/>
</dbReference>
<evidence type="ECO:0000313" key="3">
    <source>
        <dbReference type="Proteomes" id="UP000193431"/>
    </source>
</evidence>
<keyword evidence="3" id="KW-1185">Reference proteome</keyword>
<feature type="domain" description="Retropepsin-like aspartic endopeptidase" evidence="1">
    <location>
        <begin position="8"/>
        <end position="135"/>
    </location>
</feature>
<reference evidence="2 3" key="1">
    <citation type="submission" date="2016-11" db="EMBL/GenBank/DDBJ databases">
        <title>Trade-off between light-utilization and light-protection in marine flavobacteria.</title>
        <authorList>
            <person name="Kumagai Y."/>
        </authorList>
    </citation>
    <scope>NUCLEOTIDE SEQUENCE [LARGE SCALE GENOMIC DNA]</scope>
    <source>
        <strain evidence="2 3">JCM 13191</strain>
    </source>
</reference>
<dbReference type="PANTHER" id="PTHR38037:SF2">
    <property type="entry name" value="ATP-DEPENDENT ZINC PROTEASE DOMAIN-CONTAINING PROTEIN-RELATED"/>
    <property type="match status" value="1"/>
</dbReference>
<name>A0A1W6MKC2_9FLAO</name>
<accession>A0A1W6MKC2</accession>
<dbReference type="SUPFAM" id="SSF50630">
    <property type="entry name" value="Acid proteases"/>
    <property type="match status" value="1"/>
</dbReference>
<gene>
    <name evidence="2" type="ORF">BST97_08615</name>
</gene>
<dbReference type="Proteomes" id="UP000193431">
    <property type="component" value="Chromosome"/>
</dbReference>
<proteinExistence type="predicted"/>
<sequence>MYDDKIIIGRTDKADFPRLELKNVDVKVDTGAYTSSIHCQDIEEKDGVLCATFLDEDHEQYHGKKLEFQDYQITNVRSSNGSLETRYEVLANIRMFGKLYKISLTLSNRKEMRFPVLLGRKFLSKKFIVDPELQDVSYLKSIHED</sequence>
<evidence type="ECO:0000313" key="2">
    <source>
        <dbReference type="EMBL" id="ARN78058.1"/>
    </source>
</evidence>
<dbReference type="Pfam" id="PF05618">
    <property type="entry name" value="Zn_protease"/>
    <property type="match status" value="1"/>
</dbReference>
<organism evidence="2 3">
    <name type="scientific">Nonlabens spongiae</name>
    <dbReference type="NCBI Taxonomy" id="331648"/>
    <lineage>
        <taxon>Bacteria</taxon>
        <taxon>Pseudomonadati</taxon>
        <taxon>Bacteroidota</taxon>
        <taxon>Flavobacteriia</taxon>
        <taxon>Flavobacteriales</taxon>
        <taxon>Flavobacteriaceae</taxon>
        <taxon>Nonlabens</taxon>
    </lineage>
</organism>
<dbReference type="Gene3D" id="2.40.70.10">
    <property type="entry name" value="Acid Proteases"/>
    <property type="match status" value="1"/>
</dbReference>
<dbReference type="AlphaFoldDB" id="A0A1W6MKC2"/>
<dbReference type="OrthoDB" id="9782977at2"/>
<protein>
    <submittedName>
        <fullName evidence="2">Peptidase</fullName>
    </submittedName>
</protein>
<dbReference type="InterPro" id="IPR021109">
    <property type="entry name" value="Peptidase_aspartic_dom_sf"/>
</dbReference>
<dbReference type="STRING" id="331648.BST97_08615"/>
<dbReference type="EMBL" id="CP019344">
    <property type="protein sequence ID" value="ARN78058.1"/>
    <property type="molecule type" value="Genomic_DNA"/>
</dbReference>